<organism evidence="2 3">
    <name type="scientific">Ensete ventricosum</name>
    <name type="common">Abyssinian banana</name>
    <name type="synonym">Musa ensete</name>
    <dbReference type="NCBI Taxonomy" id="4639"/>
    <lineage>
        <taxon>Eukaryota</taxon>
        <taxon>Viridiplantae</taxon>
        <taxon>Streptophyta</taxon>
        <taxon>Embryophyta</taxon>
        <taxon>Tracheophyta</taxon>
        <taxon>Spermatophyta</taxon>
        <taxon>Magnoliopsida</taxon>
        <taxon>Liliopsida</taxon>
        <taxon>Zingiberales</taxon>
        <taxon>Musaceae</taxon>
        <taxon>Ensete</taxon>
    </lineage>
</organism>
<gene>
    <name evidence="2" type="ORF">B296_00050688</name>
</gene>
<accession>A0A426YK20</accession>
<keyword evidence="1" id="KW-0732">Signal</keyword>
<dbReference type="EMBL" id="AMZH03011869">
    <property type="protein sequence ID" value="RRT52082.1"/>
    <property type="molecule type" value="Genomic_DNA"/>
</dbReference>
<evidence type="ECO:0000313" key="2">
    <source>
        <dbReference type="EMBL" id="RRT52082.1"/>
    </source>
</evidence>
<evidence type="ECO:0000256" key="1">
    <source>
        <dbReference type="SAM" id="SignalP"/>
    </source>
</evidence>
<sequence>MAAPTALYLSFSLLLSSSPIVAITASFSPHTVHAATGAATSPPHTTTSLLLLAAQFISVVPPLAAPNRCPLFPLPTTAFNGPHLWPLTTPSLLPAAVLFFLCQPWPLIQPIYRPSLPAAPSSAAALICRLQPT</sequence>
<dbReference type="Proteomes" id="UP000287651">
    <property type="component" value="Unassembled WGS sequence"/>
</dbReference>
<feature type="signal peptide" evidence="1">
    <location>
        <begin position="1"/>
        <end position="34"/>
    </location>
</feature>
<feature type="chain" id="PRO_5019055250" evidence="1">
    <location>
        <begin position="35"/>
        <end position="133"/>
    </location>
</feature>
<evidence type="ECO:0000313" key="3">
    <source>
        <dbReference type="Proteomes" id="UP000287651"/>
    </source>
</evidence>
<proteinExistence type="predicted"/>
<dbReference type="AlphaFoldDB" id="A0A426YK20"/>
<protein>
    <submittedName>
        <fullName evidence="2">Uncharacterized protein</fullName>
    </submittedName>
</protein>
<name>A0A426YK20_ENSVE</name>
<comment type="caution">
    <text evidence="2">The sequence shown here is derived from an EMBL/GenBank/DDBJ whole genome shotgun (WGS) entry which is preliminary data.</text>
</comment>
<reference evidence="2 3" key="1">
    <citation type="journal article" date="2014" name="Agronomy (Basel)">
        <title>A Draft Genome Sequence for Ensete ventricosum, the Drought-Tolerant Tree Against Hunger.</title>
        <authorList>
            <person name="Harrison J."/>
            <person name="Moore K.A."/>
            <person name="Paszkiewicz K."/>
            <person name="Jones T."/>
            <person name="Grant M."/>
            <person name="Ambacheew D."/>
            <person name="Muzemil S."/>
            <person name="Studholme D.J."/>
        </authorList>
    </citation>
    <scope>NUCLEOTIDE SEQUENCE [LARGE SCALE GENOMIC DNA]</scope>
</reference>